<evidence type="ECO:0008006" key="4">
    <source>
        <dbReference type="Google" id="ProtNLM"/>
    </source>
</evidence>
<evidence type="ECO:0000313" key="2">
    <source>
        <dbReference type="EMBL" id="MFC3460440.1"/>
    </source>
</evidence>
<dbReference type="EMBL" id="JBHRVV010000001">
    <property type="protein sequence ID" value="MFC3460440.1"/>
    <property type="molecule type" value="Genomic_DNA"/>
</dbReference>
<accession>A0ABV7PP48</accession>
<comment type="caution">
    <text evidence="2">The sequence shown here is derived from an EMBL/GenBank/DDBJ whole genome shotgun (WGS) entry which is preliminary data.</text>
</comment>
<gene>
    <name evidence="2" type="ORF">ACFOPH_19590</name>
</gene>
<keyword evidence="1" id="KW-0472">Membrane</keyword>
<dbReference type="RefSeq" id="WP_312551249.1">
    <property type="nucleotide sequence ID" value="NZ_JBHRVV010000001.1"/>
</dbReference>
<evidence type="ECO:0000313" key="3">
    <source>
        <dbReference type="Proteomes" id="UP001595665"/>
    </source>
</evidence>
<keyword evidence="1" id="KW-0812">Transmembrane</keyword>
<keyword evidence="1" id="KW-1133">Transmembrane helix</keyword>
<reference evidence="3" key="1">
    <citation type="journal article" date="2019" name="Int. J. Syst. Evol. Microbiol.">
        <title>The Global Catalogue of Microorganisms (GCM) 10K type strain sequencing project: providing services to taxonomists for standard genome sequencing and annotation.</title>
        <authorList>
            <consortium name="The Broad Institute Genomics Platform"/>
            <consortium name="The Broad Institute Genome Sequencing Center for Infectious Disease"/>
            <person name="Wu L."/>
            <person name="Ma J."/>
        </authorList>
    </citation>
    <scope>NUCLEOTIDE SEQUENCE [LARGE SCALE GENOMIC DNA]</scope>
    <source>
        <strain evidence="3">CCM 7480</strain>
    </source>
</reference>
<sequence length="310" mass="33235">MFGSSVLEVAIGLTFCYGTVALIVATLQEALAAAFRLRANTLLAGIKSMLNDPRFDALAQMVYAHPLVNPHSDGSPVDERHLAARPSYIEPAHFAIALIDSIQKVPGDFARLGADIDAIRDPQVRRALHALHARAAGDLERFQLLVAGWFDNAMERVSGAYKRRQLLISLLLSLLLAILFNIDSINLFRTLWQQPQLAAHIGGASGALDAETLRQLWALPIGWESFPPVLDAAFALQAAGWLITASTTLFGAPFWFDLLQRAVQLRGTGARPQETAIAAASMTPAAPAMVTSTVAVVRATPALPATSGEA</sequence>
<evidence type="ECO:0000256" key="1">
    <source>
        <dbReference type="SAM" id="Phobius"/>
    </source>
</evidence>
<protein>
    <recommendedName>
        <fullName evidence="4">DUF2868 domain-containing protein</fullName>
    </recommendedName>
</protein>
<proteinExistence type="predicted"/>
<name>A0ABV7PP48_9BURK</name>
<feature type="transmembrane region" description="Helical" evidence="1">
    <location>
        <begin position="234"/>
        <end position="256"/>
    </location>
</feature>
<feature type="transmembrane region" description="Helical" evidence="1">
    <location>
        <begin position="166"/>
        <end position="182"/>
    </location>
</feature>
<feature type="transmembrane region" description="Helical" evidence="1">
    <location>
        <begin position="6"/>
        <end position="27"/>
    </location>
</feature>
<dbReference type="Proteomes" id="UP001595665">
    <property type="component" value="Unassembled WGS sequence"/>
</dbReference>
<organism evidence="2 3">
    <name type="scientific">Massilia haematophila</name>
    <dbReference type="NCBI Taxonomy" id="457923"/>
    <lineage>
        <taxon>Bacteria</taxon>
        <taxon>Pseudomonadati</taxon>
        <taxon>Pseudomonadota</taxon>
        <taxon>Betaproteobacteria</taxon>
        <taxon>Burkholderiales</taxon>
        <taxon>Oxalobacteraceae</taxon>
        <taxon>Telluria group</taxon>
        <taxon>Massilia</taxon>
    </lineage>
</organism>
<keyword evidence="3" id="KW-1185">Reference proteome</keyword>